<comment type="subcellular location">
    <subcellularLocation>
        <location evidence="1">Membrane</location>
    </subcellularLocation>
</comment>
<proteinExistence type="predicted"/>
<evidence type="ECO:0000256" key="4">
    <source>
        <dbReference type="ARBA" id="ARBA00023136"/>
    </source>
</evidence>
<name>A0A1D1V8R5_RAMVA</name>
<dbReference type="OrthoDB" id="342281at2759"/>
<comment type="caution">
    <text evidence="8">The sequence shown here is derived from an EMBL/GenBank/DDBJ whole genome shotgun (WGS) entry which is preliminary data.</text>
</comment>
<organism evidence="8 9">
    <name type="scientific">Ramazzottius varieornatus</name>
    <name type="common">Water bear</name>
    <name type="synonym">Tardigrade</name>
    <dbReference type="NCBI Taxonomy" id="947166"/>
    <lineage>
        <taxon>Eukaryota</taxon>
        <taxon>Metazoa</taxon>
        <taxon>Ecdysozoa</taxon>
        <taxon>Tardigrada</taxon>
        <taxon>Eutardigrada</taxon>
        <taxon>Parachela</taxon>
        <taxon>Hypsibioidea</taxon>
        <taxon>Ramazzottiidae</taxon>
        <taxon>Ramazzottius</taxon>
    </lineage>
</organism>
<dbReference type="InterPro" id="IPR012919">
    <property type="entry name" value="SUN_dom"/>
</dbReference>
<dbReference type="AlphaFoldDB" id="A0A1D1V8R5"/>
<evidence type="ECO:0000256" key="3">
    <source>
        <dbReference type="ARBA" id="ARBA00022989"/>
    </source>
</evidence>
<gene>
    <name evidence="8" type="primary">RvY_06607-1</name>
    <name evidence="8" type="synonym">RvY_06607.1</name>
    <name evidence="8" type="ORF">RvY_06607</name>
</gene>
<evidence type="ECO:0000259" key="7">
    <source>
        <dbReference type="PROSITE" id="PS51469"/>
    </source>
</evidence>
<evidence type="ECO:0000256" key="5">
    <source>
        <dbReference type="SAM" id="Coils"/>
    </source>
</evidence>
<dbReference type="InterPro" id="IPR045119">
    <property type="entry name" value="SUN1-5"/>
</dbReference>
<accession>A0A1D1V8R5</accession>
<evidence type="ECO:0000256" key="2">
    <source>
        <dbReference type="ARBA" id="ARBA00022692"/>
    </source>
</evidence>
<feature type="coiled-coil region" evidence="5">
    <location>
        <begin position="147"/>
        <end position="185"/>
    </location>
</feature>
<dbReference type="STRING" id="947166.A0A1D1V8R5"/>
<evidence type="ECO:0000313" key="9">
    <source>
        <dbReference type="Proteomes" id="UP000186922"/>
    </source>
</evidence>
<keyword evidence="5" id="KW-0175">Coiled coil</keyword>
<keyword evidence="9" id="KW-1185">Reference proteome</keyword>
<dbReference type="Gene3D" id="2.60.120.260">
    <property type="entry name" value="Galactose-binding domain-like"/>
    <property type="match status" value="1"/>
</dbReference>
<dbReference type="EMBL" id="BDGG01000003">
    <property type="protein sequence ID" value="GAU94908.1"/>
    <property type="molecule type" value="Genomic_DNA"/>
</dbReference>
<dbReference type="Pfam" id="PF07738">
    <property type="entry name" value="Sad1_UNC"/>
    <property type="match status" value="1"/>
</dbReference>
<dbReference type="PROSITE" id="PS51469">
    <property type="entry name" value="SUN"/>
    <property type="match status" value="1"/>
</dbReference>
<reference evidence="8 9" key="1">
    <citation type="journal article" date="2016" name="Nat. Commun.">
        <title>Extremotolerant tardigrade genome and improved radiotolerance of human cultured cells by tardigrade-unique protein.</title>
        <authorList>
            <person name="Hashimoto T."/>
            <person name="Horikawa D.D."/>
            <person name="Saito Y."/>
            <person name="Kuwahara H."/>
            <person name="Kozuka-Hata H."/>
            <person name="Shin-I T."/>
            <person name="Minakuchi Y."/>
            <person name="Ohishi K."/>
            <person name="Motoyama A."/>
            <person name="Aizu T."/>
            <person name="Enomoto A."/>
            <person name="Kondo K."/>
            <person name="Tanaka S."/>
            <person name="Hara Y."/>
            <person name="Koshikawa S."/>
            <person name="Sagara H."/>
            <person name="Miura T."/>
            <person name="Yokobori S."/>
            <person name="Miyagawa K."/>
            <person name="Suzuki Y."/>
            <person name="Kubo T."/>
            <person name="Oyama M."/>
            <person name="Kohara Y."/>
            <person name="Fujiyama A."/>
            <person name="Arakawa K."/>
            <person name="Katayama T."/>
            <person name="Toyoda A."/>
            <person name="Kunieda T."/>
        </authorList>
    </citation>
    <scope>NUCLEOTIDE SEQUENCE [LARGE SCALE GENOMIC DNA]</scope>
    <source>
        <strain evidence="8 9">YOKOZUNA-1</strain>
    </source>
</reference>
<evidence type="ECO:0000256" key="1">
    <source>
        <dbReference type="ARBA" id="ARBA00004370"/>
    </source>
</evidence>
<dbReference type="PANTHER" id="PTHR12911">
    <property type="entry name" value="SAD1/UNC-84-LIKE PROTEIN-RELATED"/>
    <property type="match status" value="1"/>
</dbReference>
<dbReference type="PANTHER" id="PTHR12911:SF8">
    <property type="entry name" value="KLAROID PROTEIN-RELATED"/>
    <property type="match status" value="1"/>
</dbReference>
<sequence>MDEEETLTYEEEIDDGEIFDDAPVPSSTIPVPAINPSDWRHLLTLFLLVTSLLFVLSQFGLSDSLLLRRGGSPVTPTVIPTRAAVSDVAASILDHLNISFKLPAVLSASQLHDLQTAIVQFIEEHVRQDSSTWKMQHDNLLAHQAELNEFRRSYQAIAKTLQSLKNRYENDLKEKDQIIKAERDKYAIASGSNNEELQRIRTTNNDLLQFVQTRKRSEEFLNETIWQEVFRLFDEMASPQPLIERAQTFRMWLLNTFVLSGDLHAEMNHWHKNLRTELEKIVLNGITAARAKQIALDAYEKFLADQTGLFDYALKAAGGSLESIRDTTPAQVPRVVTNIFGVSAEVLLPLSPDMVITPGFLPGQCWPFLNFPGSIVIKLAAPVRVTSFAMDYMPRRMSPTGRLLPAPKIFEVYGLNSVWDTEPFHFGVYEYEANHGDHIQLFSVQFHPPDLRQTFSHVELKILSNHGSLLYTSVCRFRVHGNVTDDPVQCPLLDR</sequence>
<evidence type="ECO:0000313" key="8">
    <source>
        <dbReference type="EMBL" id="GAU94908.1"/>
    </source>
</evidence>
<protein>
    <recommendedName>
        <fullName evidence="7">SUN domain-containing protein</fullName>
    </recommendedName>
</protein>
<feature type="domain" description="SUN" evidence="7">
    <location>
        <begin position="319"/>
        <end position="484"/>
    </location>
</feature>
<keyword evidence="4 6" id="KW-0472">Membrane</keyword>
<dbReference type="GO" id="GO:0034993">
    <property type="term" value="C:meiotic nuclear membrane microtubule tethering complex"/>
    <property type="evidence" value="ECO:0007669"/>
    <property type="project" value="TreeGrafter"/>
</dbReference>
<feature type="transmembrane region" description="Helical" evidence="6">
    <location>
        <begin position="42"/>
        <end position="61"/>
    </location>
</feature>
<evidence type="ECO:0000256" key="6">
    <source>
        <dbReference type="SAM" id="Phobius"/>
    </source>
</evidence>
<dbReference type="Proteomes" id="UP000186922">
    <property type="component" value="Unassembled WGS sequence"/>
</dbReference>
<dbReference type="GO" id="GO:0043495">
    <property type="term" value="F:protein-membrane adaptor activity"/>
    <property type="evidence" value="ECO:0007669"/>
    <property type="project" value="TreeGrafter"/>
</dbReference>
<keyword evidence="2 6" id="KW-0812">Transmembrane</keyword>
<keyword evidence="3 6" id="KW-1133">Transmembrane helix</keyword>